<keyword evidence="2" id="KW-0808">Transferase</keyword>
<keyword evidence="3" id="KW-1185">Reference proteome</keyword>
<dbReference type="PANTHER" id="PTHR43233">
    <property type="entry name" value="FAMILY N-ACETYLTRANSFERASE, PUTATIVE (AFU_ORTHOLOGUE AFUA_6G03350)-RELATED"/>
    <property type="match status" value="1"/>
</dbReference>
<dbReference type="InterPro" id="IPR000182">
    <property type="entry name" value="GNAT_dom"/>
</dbReference>
<reference evidence="2 3" key="1">
    <citation type="submission" date="2019-07" db="EMBL/GenBank/DDBJ databases">
        <title>Whole genome shotgun sequence of Acetobacter nitrogenifigens NBRC 105050.</title>
        <authorList>
            <person name="Hosoyama A."/>
            <person name="Uohara A."/>
            <person name="Ohji S."/>
            <person name="Ichikawa N."/>
        </authorList>
    </citation>
    <scope>NUCLEOTIDE SEQUENCE [LARGE SCALE GENOMIC DNA]</scope>
    <source>
        <strain evidence="2 3">NBRC 105050</strain>
    </source>
</reference>
<dbReference type="AlphaFoldDB" id="A0A511XBG2"/>
<proteinExistence type="predicted"/>
<gene>
    <name evidence="2" type="primary">attT</name>
    <name evidence="2" type="ORF">ANI02nite_21460</name>
</gene>
<dbReference type="InterPro" id="IPR053144">
    <property type="entry name" value="Acetyltransferase_Butenolide"/>
</dbReference>
<dbReference type="STRING" id="1120919.GCA_000429165_01436"/>
<feature type="domain" description="N-acetyltransferase" evidence="1">
    <location>
        <begin position="12"/>
        <end position="149"/>
    </location>
</feature>
<accession>A0A511XBG2</accession>
<evidence type="ECO:0000259" key="1">
    <source>
        <dbReference type="PROSITE" id="PS51186"/>
    </source>
</evidence>
<evidence type="ECO:0000313" key="2">
    <source>
        <dbReference type="EMBL" id="GEN60262.1"/>
    </source>
</evidence>
<dbReference type="EMBL" id="BJYF01000014">
    <property type="protein sequence ID" value="GEN60262.1"/>
    <property type="molecule type" value="Genomic_DNA"/>
</dbReference>
<dbReference type="PANTHER" id="PTHR43233:SF1">
    <property type="entry name" value="FAMILY N-ACETYLTRANSFERASE, PUTATIVE (AFU_ORTHOLOGUE AFUA_6G03350)-RELATED"/>
    <property type="match status" value="1"/>
</dbReference>
<dbReference type="SUPFAM" id="SSF55729">
    <property type="entry name" value="Acyl-CoA N-acyltransferases (Nat)"/>
    <property type="match status" value="1"/>
</dbReference>
<dbReference type="Pfam" id="PF00583">
    <property type="entry name" value="Acetyltransf_1"/>
    <property type="match status" value="1"/>
</dbReference>
<sequence length="149" mass="15936">MSFNVTDDHPLPDGYALHVGVPDVAAYCRLRTTSGLTPRSLQAARTGLPNTLYGVHVAHGSDIVGMGRMIGDGALFIHIVDIAVEPAHHGQGIGSAIVGAIMRHIRAVIPAETYVSLMANGGAWRLYERFGFENVFPDARGMATWISAQ</sequence>
<dbReference type="InterPro" id="IPR016181">
    <property type="entry name" value="Acyl_CoA_acyltransferase"/>
</dbReference>
<dbReference type="Proteomes" id="UP000321635">
    <property type="component" value="Unassembled WGS sequence"/>
</dbReference>
<comment type="caution">
    <text evidence="2">The sequence shown here is derived from an EMBL/GenBank/DDBJ whole genome shotgun (WGS) entry which is preliminary data.</text>
</comment>
<organism evidence="2 3">
    <name type="scientific">Acetobacter nitrogenifigens DSM 23921 = NBRC 105050</name>
    <dbReference type="NCBI Taxonomy" id="1120919"/>
    <lineage>
        <taxon>Bacteria</taxon>
        <taxon>Pseudomonadati</taxon>
        <taxon>Pseudomonadota</taxon>
        <taxon>Alphaproteobacteria</taxon>
        <taxon>Acetobacterales</taxon>
        <taxon>Acetobacteraceae</taxon>
        <taxon>Acetobacter</taxon>
    </lineage>
</organism>
<name>A0A511XBG2_9PROT</name>
<dbReference type="CDD" id="cd04301">
    <property type="entry name" value="NAT_SF"/>
    <property type="match status" value="1"/>
</dbReference>
<evidence type="ECO:0000313" key="3">
    <source>
        <dbReference type="Proteomes" id="UP000321635"/>
    </source>
</evidence>
<protein>
    <submittedName>
        <fullName evidence="2">N-acetyltransferase</fullName>
    </submittedName>
</protein>
<dbReference type="Gene3D" id="3.40.630.30">
    <property type="match status" value="1"/>
</dbReference>
<dbReference type="OrthoDB" id="9797456at2"/>
<dbReference type="GO" id="GO:0016747">
    <property type="term" value="F:acyltransferase activity, transferring groups other than amino-acyl groups"/>
    <property type="evidence" value="ECO:0007669"/>
    <property type="project" value="InterPro"/>
</dbReference>
<dbReference type="PROSITE" id="PS51186">
    <property type="entry name" value="GNAT"/>
    <property type="match status" value="1"/>
</dbReference>
<dbReference type="RefSeq" id="WP_051292109.1">
    <property type="nucleotide sequence ID" value="NZ_AUBI01000004.1"/>
</dbReference>